<organism evidence="2 3">
    <name type="scientific">Daucus carota subsp. sativus</name>
    <name type="common">Carrot</name>
    <dbReference type="NCBI Taxonomy" id="79200"/>
    <lineage>
        <taxon>Eukaryota</taxon>
        <taxon>Viridiplantae</taxon>
        <taxon>Streptophyta</taxon>
        <taxon>Embryophyta</taxon>
        <taxon>Tracheophyta</taxon>
        <taxon>Spermatophyta</taxon>
        <taxon>Magnoliopsida</taxon>
        <taxon>eudicotyledons</taxon>
        <taxon>Gunneridae</taxon>
        <taxon>Pentapetalae</taxon>
        <taxon>asterids</taxon>
        <taxon>campanulids</taxon>
        <taxon>Apiales</taxon>
        <taxon>Apiaceae</taxon>
        <taxon>Apioideae</taxon>
        <taxon>Scandiceae</taxon>
        <taxon>Daucinae</taxon>
        <taxon>Daucus</taxon>
        <taxon>Daucus sect. Daucus</taxon>
    </lineage>
</organism>
<protein>
    <submittedName>
        <fullName evidence="2">Uncharacterized protein</fullName>
    </submittedName>
</protein>
<accession>A0A161X783</accession>
<reference evidence="2" key="2">
    <citation type="submission" date="2022-03" db="EMBL/GenBank/DDBJ databases">
        <title>Draft title - Genomic analysis of global carrot germplasm unveils the trajectory of domestication and the origin of high carotenoid orange carrot.</title>
        <authorList>
            <person name="Iorizzo M."/>
            <person name="Ellison S."/>
            <person name="Senalik D."/>
            <person name="Macko-Podgorni A."/>
            <person name="Grzebelus D."/>
            <person name="Bostan H."/>
            <person name="Rolling W."/>
            <person name="Curaba J."/>
            <person name="Simon P."/>
        </authorList>
    </citation>
    <scope>NUCLEOTIDE SEQUENCE</scope>
    <source>
        <tissue evidence="2">Leaf</tissue>
    </source>
</reference>
<dbReference type="Gramene" id="KZM88303">
    <property type="protein sequence ID" value="KZM88303"/>
    <property type="gene ID" value="DCAR_025378"/>
</dbReference>
<sequence>MTRSERLVKSASVSPVSNRKFGRISKELTPSPLRWSDGGKKQITPGSLEPKKSEEKVSVAEDRDQMKNKREKSLSELTRENKCEGETSGLGVHSELFLRDNQT</sequence>
<proteinExistence type="predicted"/>
<name>A0A161X783_DAUCS</name>
<feature type="region of interest" description="Disordered" evidence="1">
    <location>
        <begin position="23"/>
        <end position="88"/>
    </location>
</feature>
<reference evidence="2" key="1">
    <citation type="journal article" date="2016" name="Nat. Genet.">
        <title>A high-quality carrot genome assembly provides new insights into carotenoid accumulation and asterid genome evolution.</title>
        <authorList>
            <person name="Iorizzo M."/>
            <person name="Ellison S."/>
            <person name="Senalik D."/>
            <person name="Zeng P."/>
            <person name="Satapoomin P."/>
            <person name="Huang J."/>
            <person name="Bowman M."/>
            <person name="Iovene M."/>
            <person name="Sanseverino W."/>
            <person name="Cavagnaro P."/>
            <person name="Yildiz M."/>
            <person name="Macko-Podgorni A."/>
            <person name="Moranska E."/>
            <person name="Grzebelus E."/>
            <person name="Grzebelus D."/>
            <person name="Ashrafi H."/>
            <person name="Zheng Z."/>
            <person name="Cheng S."/>
            <person name="Spooner D."/>
            <person name="Van Deynze A."/>
            <person name="Simon P."/>
        </authorList>
    </citation>
    <scope>NUCLEOTIDE SEQUENCE</scope>
    <source>
        <tissue evidence="2">Leaf</tissue>
    </source>
</reference>
<dbReference type="Proteomes" id="UP000077755">
    <property type="component" value="Chromosome 7"/>
</dbReference>
<evidence type="ECO:0000256" key="1">
    <source>
        <dbReference type="SAM" id="MobiDB-lite"/>
    </source>
</evidence>
<keyword evidence="3" id="KW-1185">Reference proteome</keyword>
<dbReference type="AlphaFoldDB" id="A0A161X783"/>
<evidence type="ECO:0000313" key="3">
    <source>
        <dbReference type="Proteomes" id="UP000077755"/>
    </source>
</evidence>
<gene>
    <name evidence="2" type="ORF">DCAR_0729131</name>
</gene>
<evidence type="ECO:0000313" key="2">
    <source>
        <dbReference type="EMBL" id="WOH09673.1"/>
    </source>
</evidence>
<dbReference type="EMBL" id="CP093349">
    <property type="protein sequence ID" value="WOH09673.1"/>
    <property type="molecule type" value="Genomic_DNA"/>
</dbReference>
<feature type="compositionally biased region" description="Basic and acidic residues" evidence="1">
    <location>
        <begin position="49"/>
        <end position="85"/>
    </location>
</feature>